<dbReference type="OrthoDB" id="5594908at2759"/>
<evidence type="ECO:0000313" key="2">
    <source>
        <dbReference type="Proteomes" id="UP001149813"/>
    </source>
</evidence>
<keyword evidence="2" id="KW-1185">Reference proteome</keyword>
<evidence type="ECO:0008006" key="3">
    <source>
        <dbReference type="Google" id="ProtNLM"/>
    </source>
</evidence>
<protein>
    <recommendedName>
        <fullName evidence="3">Rubisco LSMT substrate-binding domain-containing protein</fullName>
    </recommendedName>
</protein>
<name>A0A9W7Y2R6_9FUNG</name>
<organism evidence="1 2">
    <name type="scientific">Coemansia erecta</name>
    <dbReference type="NCBI Taxonomy" id="147472"/>
    <lineage>
        <taxon>Eukaryota</taxon>
        <taxon>Fungi</taxon>
        <taxon>Fungi incertae sedis</taxon>
        <taxon>Zoopagomycota</taxon>
        <taxon>Kickxellomycotina</taxon>
        <taxon>Kickxellomycetes</taxon>
        <taxon>Kickxellales</taxon>
        <taxon>Kickxellaceae</taxon>
        <taxon>Coemansia</taxon>
    </lineage>
</organism>
<evidence type="ECO:0000313" key="1">
    <source>
        <dbReference type="EMBL" id="KAJ1722918.1"/>
    </source>
</evidence>
<dbReference type="Proteomes" id="UP001149813">
    <property type="component" value="Unassembled WGS sequence"/>
</dbReference>
<comment type="caution">
    <text evidence="1">The sequence shown here is derived from an EMBL/GenBank/DDBJ whole genome shotgun (WGS) entry which is preliminary data.</text>
</comment>
<sequence>MFNHCSTPSARWSVGPDGSIQALLCHNTTNADLDVEVHGHWYTEMCFSYGDKSNTEWVYEHGFIPKNNTHDSWPYFVDLAGSPELVSIKQMWIHELELSPRIMLRQPDSEGIPASTTNNTAYFLREMMVTLCLEALDDSSDLCKAAVGAVAPSFPYIQVHGHDLIDDDDKLLAVRGLPELATDTCLSKLRASAHAMAANAELLRLSDPASVILGYLISECKLLRQIIHVITNNMPRDTDRL</sequence>
<reference evidence="1" key="1">
    <citation type="submission" date="2022-07" db="EMBL/GenBank/DDBJ databases">
        <title>Phylogenomic reconstructions and comparative analyses of Kickxellomycotina fungi.</title>
        <authorList>
            <person name="Reynolds N.K."/>
            <person name="Stajich J.E."/>
            <person name="Barry K."/>
            <person name="Grigoriev I.V."/>
            <person name="Crous P."/>
            <person name="Smith M.E."/>
        </authorList>
    </citation>
    <scope>NUCLEOTIDE SEQUENCE</scope>
    <source>
        <strain evidence="1">NBRC 32514</strain>
    </source>
</reference>
<gene>
    <name evidence="1" type="ORF">LPJ53_002710</name>
</gene>
<dbReference type="EMBL" id="JANBOJ010000089">
    <property type="protein sequence ID" value="KAJ1722918.1"/>
    <property type="molecule type" value="Genomic_DNA"/>
</dbReference>
<accession>A0A9W7Y2R6</accession>
<proteinExistence type="predicted"/>
<dbReference type="AlphaFoldDB" id="A0A9W7Y2R6"/>